<dbReference type="InterPro" id="IPR032259">
    <property type="entry name" value="HIBYL-CoA-H"/>
</dbReference>
<dbReference type="EMBL" id="EQ974222">
    <property type="protein sequence ID" value="EEF31721.1"/>
    <property type="molecule type" value="Genomic_DNA"/>
</dbReference>
<dbReference type="FunFam" id="3.90.226.10:FF:000027">
    <property type="entry name" value="Probable 3-hydroxyisobutyryl-CoA hydrolase 2"/>
    <property type="match status" value="1"/>
</dbReference>
<dbReference type="GO" id="GO:0003860">
    <property type="term" value="F:3-hydroxyisobutyryl-CoA hydrolase activity"/>
    <property type="evidence" value="ECO:0000318"/>
    <property type="project" value="GO_Central"/>
</dbReference>
<dbReference type="SUPFAM" id="SSF52096">
    <property type="entry name" value="ClpP/crotonase"/>
    <property type="match status" value="1"/>
</dbReference>
<dbReference type="EC" id="3.1.2.4" evidence="2"/>
<dbReference type="eggNOG" id="KOG1684">
    <property type="taxonomic scope" value="Eukaryota"/>
</dbReference>
<dbReference type="GO" id="GO:0006574">
    <property type="term" value="P:L-valine catabolic process"/>
    <property type="evidence" value="ECO:0000318"/>
    <property type="project" value="GO_Central"/>
</dbReference>
<feature type="domain" description="Enoyl-CoA hydratase/isomerase" evidence="3">
    <location>
        <begin position="48"/>
        <end position="382"/>
    </location>
</feature>
<dbReference type="AlphaFoldDB" id="B9SXD3"/>
<dbReference type="PANTHER" id="PTHR43176:SF10">
    <property type="entry name" value="3-HYDROXYISOBUTYRYL-COA HYDROLASE"/>
    <property type="match status" value="1"/>
</dbReference>
<organism evidence="4 5">
    <name type="scientific">Ricinus communis</name>
    <name type="common">Castor bean</name>
    <dbReference type="NCBI Taxonomy" id="3988"/>
    <lineage>
        <taxon>Eukaryota</taxon>
        <taxon>Viridiplantae</taxon>
        <taxon>Streptophyta</taxon>
        <taxon>Embryophyta</taxon>
        <taxon>Tracheophyta</taxon>
        <taxon>Spermatophyta</taxon>
        <taxon>Magnoliopsida</taxon>
        <taxon>eudicotyledons</taxon>
        <taxon>Gunneridae</taxon>
        <taxon>Pentapetalae</taxon>
        <taxon>rosids</taxon>
        <taxon>fabids</taxon>
        <taxon>Malpighiales</taxon>
        <taxon>Euphorbiaceae</taxon>
        <taxon>Acalyphoideae</taxon>
        <taxon>Acalypheae</taxon>
        <taxon>Ricinus</taxon>
    </lineage>
</organism>
<proteinExistence type="inferred from homology"/>
<dbReference type="PANTHER" id="PTHR43176">
    <property type="entry name" value="3-HYDROXYISOBUTYRYL-COA HYDROLASE-RELATED"/>
    <property type="match status" value="1"/>
</dbReference>
<keyword evidence="1 2" id="KW-0378">Hydrolase</keyword>
<dbReference type="Proteomes" id="UP000008311">
    <property type="component" value="Unassembled WGS sequence"/>
</dbReference>
<comment type="catalytic activity">
    <reaction evidence="2">
        <text>3-hydroxy-2-methylpropanoyl-CoA + H2O = 3-hydroxy-2-methylpropanoate + CoA + H(+)</text>
        <dbReference type="Rhea" id="RHEA:20888"/>
        <dbReference type="ChEBI" id="CHEBI:11805"/>
        <dbReference type="ChEBI" id="CHEBI:15377"/>
        <dbReference type="ChEBI" id="CHEBI:15378"/>
        <dbReference type="ChEBI" id="CHEBI:57287"/>
        <dbReference type="ChEBI" id="CHEBI:57340"/>
        <dbReference type="EC" id="3.1.2.4"/>
    </reaction>
</comment>
<protein>
    <recommendedName>
        <fullName evidence="2">3-hydroxyisobutyryl-CoA hydrolase</fullName>
        <shortName evidence="2">HIB-CoA hydrolase</shortName>
        <shortName evidence="2">HIBYL-CoA-H</shortName>
        <ecNumber evidence="2">3.1.2.4</ecNumber>
    </recommendedName>
    <alternativeName>
        <fullName evidence="2">3-hydroxyisobutyryl-coenzyme A hydrolase</fullName>
    </alternativeName>
</protein>
<gene>
    <name evidence="4" type="ORF">RCOM_1388310</name>
</gene>
<evidence type="ECO:0000313" key="5">
    <source>
        <dbReference type="Proteomes" id="UP000008311"/>
    </source>
</evidence>
<evidence type="ECO:0000256" key="1">
    <source>
        <dbReference type="ARBA" id="ARBA00022801"/>
    </source>
</evidence>
<dbReference type="NCBIfam" id="NF004127">
    <property type="entry name" value="PRK05617.1"/>
    <property type="match status" value="1"/>
</dbReference>
<dbReference type="GO" id="GO:0016829">
    <property type="term" value="F:lyase activity"/>
    <property type="evidence" value="ECO:0007669"/>
    <property type="project" value="UniProtKB-KW"/>
</dbReference>
<dbReference type="Pfam" id="PF16113">
    <property type="entry name" value="ECH_2"/>
    <property type="match status" value="1"/>
</dbReference>
<keyword evidence="5" id="KW-1185">Reference proteome</keyword>
<dbReference type="InParanoid" id="B9SXD3"/>
<dbReference type="InterPro" id="IPR029045">
    <property type="entry name" value="ClpP/crotonase-like_dom_sf"/>
</dbReference>
<accession>B9SXD3</accession>
<evidence type="ECO:0000259" key="3">
    <source>
        <dbReference type="Pfam" id="PF16113"/>
    </source>
</evidence>
<dbReference type="STRING" id="3988.B9SXD3"/>
<comment type="function">
    <text evidence="2">Hydrolyzes 3-hydroxyisobutyryl-CoA (HIBYL-CoA), a saline catabolite. Has high activity toward isobutyryl-CoA. Could be an isobutyryl-CoA dehydrogenase that functions in valine catabolism.</text>
</comment>
<keyword evidence="4" id="KW-0456">Lyase</keyword>
<name>B9SXD3_RICCO</name>
<reference evidence="5" key="1">
    <citation type="journal article" date="2010" name="Nat. Biotechnol.">
        <title>Draft genome sequence of the oilseed species Ricinus communis.</title>
        <authorList>
            <person name="Chan A.P."/>
            <person name="Crabtree J."/>
            <person name="Zhao Q."/>
            <person name="Lorenzi H."/>
            <person name="Orvis J."/>
            <person name="Puiu D."/>
            <person name="Melake-Berhan A."/>
            <person name="Jones K.M."/>
            <person name="Redman J."/>
            <person name="Chen G."/>
            <person name="Cahoon E.B."/>
            <person name="Gedil M."/>
            <person name="Stanke M."/>
            <person name="Haas B.J."/>
            <person name="Wortman J.R."/>
            <person name="Fraser-Liggett C.M."/>
            <person name="Ravel J."/>
            <person name="Rabinowicz P.D."/>
        </authorList>
    </citation>
    <scope>NUCLEOTIDE SEQUENCE [LARGE SCALE GENOMIC DNA]</scope>
    <source>
        <strain evidence="5">cv. Hale</strain>
    </source>
</reference>
<comment type="similarity">
    <text evidence="2">Belongs to the enoyl-CoA hydratase/isomerase family.</text>
</comment>
<sequence>MQCLKFLNRPVRQAPFTFLKRSLCSLKNSGHDEDLDNLVQVEERSNSRTVILNRPHVLNALTTPMGVRLTELYQSWEKDPLVGFVVLKGNGRAFCAGGDVVKLYQLITEGRLEECKDCFRTFYSFMYLLGTYLKPHVAILDGITMGGGAGLSVHGSHRVATEKTVFGVPEILIGLHPDAGASYYLPRLPGYLGEYLGLTADRISGEEMVACGLATQFLSSARLPFLEEQFVKFSRNDFAAMGNFLDRFSNTVGRLNQTSVIHRIDLINECFGHDTVEEILHALETEAAAIKDEWCISTLKRLREAPPLSLKISLRSIREGRFQTLEQCLAREYLMTLQAICGQISKDFCEGVQVRLVDKSFAPKWDPPSLEQVSEDMVDAYFAPLNAYEPGLELPTNLREAFA</sequence>
<evidence type="ECO:0000313" key="4">
    <source>
        <dbReference type="EMBL" id="EEF31721.1"/>
    </source>
</evidence>
<dbReference type="InterPro" id="IPR045004">
    <property type="entry name" value="ECH_dom"/>
</dbReference>
<dbReference type="Gene3D" id="3.90.226.10">
    <property type="entry name" value="2-enoyl-CoA Hydratase, Chain A, domain 1"/>
    <property type="match status" value="1"/>
</dbReference>
<dbReference type="CDD" id="cd06558">
    <property type="entry name" value="crotonase-like"/>
    <property type="match status" value="1"/>
</dbReference>
<evidence type="ECO:0000256" key="2">
    <source>
        <dbReference type="RuleBase" id="RU369070"/>
    </source>
</evidence>
<comment type="pathway">
    <text evidence="2">Amino-acid degradation; L-valine degradation.</text>
</comment>